<keyword evidence="8 11" id="KW-1133">Transmembrane helix</keyword>
<comment type="caution">
    <text evidence="13">The sequence shown here is derived from an EMBL/GenBank/DDBJ whole genome shotgun (WGS) entry which is preliminary data.</text>
</comment>
<keyword evidence="7 11" id="KW-0573">Peptidoglycan synthesis</keyword>
<evidence type="ECO:0000256" key="5">
    <source>
        <dbReference type="ARBA" id="ARBA00022692"/>
    </source>
</evidence>
<evidence type="ECO:0000256" key="4">
    <source>
        <dbReference type="ARBA" id="ARBA00022679"/>
    </source>
</evidence>
<accession>A0A5C6RRI1</accession>
<comment type="pathway">
    <text evidence="11">Cell wall biogenesis; peptidoglycan biosynthesis.</text>
</comment>
<protein>
    <recommendedName>
        <fullName evidence="11">Biosynthetic peptidoglycan transglycosylase</fullName>
        <ecNumber evidence="11">2.4.99.28</ecNumber>
    </recommendedName>
    <alternativeName>
        <fullName evidence="11">Glycan polymerase</fullName>
    </alternativeName>
    <alternativeName>
        <fullName evidence="11">Peptidoglycan glycosyltransferase MtgA</fullName>
        <shortName evidence="11">PGT</shortName>
    </alternativeName>
</protein>
<dbReference type="GO" id="GO:0008360">
    <property type="term" value="P:regulation of cell shape"/>
    <property type="evidence" value="ECO:0007669"/>
    <property type="project" value="UniProtKB-KW"/>
</dbReference>
<keyword evidence="9 11" id="KW-0472">Membrane</keyword>
<keyword evidence="14" id="KW-1185">Reference proteome</keyword>
<dbReference type="Gene3D" id="1.10.3810.10">
    <property type="entry name" value="Biosynthetic peptidoglycan transglycosylase-like"/>
    <property type="match status" value="1"/>
</dbReference>
<evidence type="ECO:0000256" key="10">
    <source>
        <dbReference type="ARBA" id="ARBA00023316"/>
    </source>
</evidence>
<evidence type="ECO:0000313" key="14">
    <source>
        <dbReference type="Proteomes" id="UP000321721"/>
    </source>
</evidence>
<reference evidence="13 14" key="1">
    <citation type="submission" date="2019-08" db="EMBL/GenBank/DDBJ databases">
        <title>Genome of Vicingus serpentipes NCIMB 15042.</title>
        <authorList>
            <person name="Bowman J.P."/>
        </authorList>
    </citation>
    <scope>NUCLEOTIDE SEQUENCE [LARGE SCALE GENOMIC DNA]</scope>
    <source>
        <strain evidence="13 14">NCIMB 15042</strain>
    </source>
</reference>
<keyword evidence="5 11" id="KW-0812">Transmembrane</keyword>
<keyword evidence="6 11" id="KW-0133">Cell shape</keyword>
<feature type="domain" description="Glycosyl transferase family 51" evidence="12">
    <location>
        <begin position="56"/>
        <end position="221"/>
    </location>
</feature>
<dbReference type="NCBIfam" id="TIGR02070">
    <property type="entry name" value="mono_pep_trsgly"/>
    <property type="match status" value="1"/>
</dbReference>
<organism evidence="13 14">
    <name type="scientific">Vicingus serpentipes</name>
    <dbReference type="NCBI Taxonomy" id="1926625"/>
    <lineage>
        <taxon>Bacteria</taxon>
        <taxon>Pseudomonadati</taxon>
        <taxon>Bacteroidota</taxon>
        <taxon>Flavobacteriia</taxon>
        <taxon>Flavobacteriales</taxon>
        <taxon>Vicingaceae</taxon>
        <taxon>Vicingus</taxon>
    </lineage>
</organism>
<evidence type="ECO:0000256" key="8">
    <source>
        <dbReference type="ARBA" id="ARBA00022989"/>
    </source>
</evidence>
<feature type="transmembrane region" description="Helical" evidence="11">
    <location>
        <begin position="12"/>
        <end position="33"/>
    </location>
</feature>
<dbReference type="GO" id="GO:0071555">
    <property type="term" value="P:cell wall organization"/>
    <property type="evidence" value="ECO:0007669"/>
    <property type="project" value="UniProtKB-KW"/>
</dbReference>
<dbReference type="OrthoDB" id="9766909at2"/>
<dbReference type="GO" id="GO:0008955">
    <property type="term" value="F:peptidoglycan glycosyltransferase activity"/>
    <property type="evidence" value="ECO:0007669"/>
    <property type="project" value="UniProtKB-UniRule"/>
</dbReference>
<dbReference type="PANTHER" id="PTHR30400:SF0">
    <property type="entry name" value="BIOSYNTHETIC PEPTIDOGLYCAN TRANSGLYCOSYLASE"/>
    <property type="match status" value="1"/>
</dbReference>
<dbReference type="GO" id="GO:0016763">
    <property type="term" value="F:pentosyltransferase activity"/>
    <property type="evidence" value="ECO:0007669"/>
    <property type="project" value="InterPro"/>
</dbReference>
<dbReference type="PANTHER" id="PTHR30400">
    <property type="entry name" value="MONOFUNCTIONAL BIOSYNTHETIC PEPTIDOGLYCAN TRANSGLYCOSYLASE"/>
    <property type="match status" value="1"/>
</dbReference>
<keyword evidence="10 11" id="KW-0961">Cell wall biogenesis/degradation</keyword>
<dbReference type="EC" id="2.4.99.28" evidence="11"/>
<gene>
    <name evidence="11 13" type="primary">mtgA</name>
    <name evidence="13" type="ORF">FRY74_12175</name>
</gene>
<dbReference type="RefSeq" id="WP_147101987.1">
    <property type="nucleotide sequence ID" value="NZ_VOOS01000006.1"/>
</dbReference>
<keyword evidence="4 11" id="KW-0808">Transferase</keyword>
<dbReference type="InterPro" id="IPR011812">
    <property type="entry name" value="Pep_trsgly"/>
</dbReference>
<evidence type="ECO:0000256" key="11">
    <source>
        <dbReference type="HAMAP-Rule" id="MF_00766"/>
    </source>
</evidence>
<comment type="subcellular location">
    <subcellularLocation>
        <location evidence="11">Cell membrane</location>
        <topology evidence="11">Single-pass membrane protein</topology>
    </subcellularLocation>
</comment>
<dbReference type="AlphaFoldDB" id="A0A5C6RRI1"/>
<dbReference type="InterPro" id="IPR023346">
    <property type="entry name" value="Lysozyme-like_dom_sf"/>
</dbReference>
<evidence type="ECO:0000256" key="9">
    <source>
        <dbReference type="ARBA" id="ARBA00023136"/>
    </source>
</evidence>
<dbReference type="HAMAP" id="MF_00766">
    <property type="entry name" value="PGT_MtgA"/>
    <property type="match status" value="1"/>
</dbReference>
<proteinExistence type="inferred from homology"/>
<dbReference type="Proteomes" id="UP000321721">
    <property type="component" value="Unassembled WGS sequence"/>
</dbReference>
<dbReference type="EMBL" id="VOOS01000006">
    <property type="protein sequence ID" value="TXB64002.1"/>
    <property type="molecule type" value="Genomic_DNA"/>
</dbReference>
<dbReference type="GO" id="GO:0009274">
    <property type="term" value="C:peptidoglycan-based cell wall"/>
    <property type="evidence" value="ECO:0007669"/>
    <property type="project" value="InterPro"/>
</dbReference>
<dbReference type="InterPro" id="IPR001264">
    <property type="entry name" value="Glyco_trans_51"/>
</dbReference>
<keyword evidence="3 11" id="KW-0328">Glycosyltransferase</keyword>
<keyword evidence="2" id="KW-0997">Cell inner membrane</keyword>
<dbReference type="SUPFAM" id="SSF53955">
    <property type="entry name" value="Lysozyme-like"/>
    <property type="match status" value="1"/>
</dbReference>
<keyword evidence="1 11" id="KW-1003">Cell membrane</keyword>
<dbReference type="InterPro" id="IPR036950">
    <property type="entry name" value="PBP_transglycosylase"/>
</dbReference>
<sequence>MKKLFSRIGKFLLKISLWFIAISITLVILFRWVPIYFTPLMVKRCIEQKADGKEMKLEKTWKPLTEISPSLQLAVVCSEDQNYLKHYGFDFGAIKKAIEHNKKSKRKRGASTISQQTAKNVFLWDGRSWVRKGFEVYFTFLIELFWSKERIMEVYLNVIEMGDGIYGAEAASQAYFKKSAIDISKQQAATISAILPSPLKYNAKKPSAFLQGRINWTLQQMRFWGGKLDYDKEEKKK</sequence>
<name>A0A5C6RRI1_9FLAO</name>
<dbReference type="GO" id="GO:0009252">
    <property type="term" value="P:peptidoglycan biosynthetic process"/>
    <property type="evidence" value="ECO:0007669"/>
    <property type="project" value="UniProtKB-UniRule"/>
</dbReference>
<comment type="similarity">
    <text evidence="11">Belongs to the glycosyltransferase 51 family.</text>
</comment>
<evidence type="ECO:0000259" key="12">
    <source>
        <dbReference type="Pfam" id="PF00912"/>
    </source>
</evidence>
<dbReference type="UniPathway" id="UPA00219"/>
<evidence type="ECO:0000256" key="3">
    <source>
        <dbReference type="ARBA" id="ARBA00022676"/>
    </source>
</evidence>
<dbReference type="GO" id="GO:0005886">
    <property type="term" value="C:plasma membrane"/>
    <property type="evidence" value="ECO:0007669"/>
    <property type="project" value="UniProtKB-SubCell"/>
</dbReference>
<evidence type="ECO:0000256" key="7">
    <source>
        <dbReference type="ARBA" id="ARBA00022984"/>
    </source>
</evidence>
<evidence type="ECO:0000256" key="1">
    <source>
        <dbReference type="ARBA" id="ARBA00022475"/>
    </source>
</evidence>
<evidence type="ECO:0000256" key="6">
    <source>
        <dbReference type="ARBA" id="ARBA00022960"/>
    </source>
</evidence>
<evidence type="ECO:0000256" key="2">
    <source>
        <dbReference type="ARBA" id="ARBA00022519"/>
    </source>
</evidence>
<comment type="function">
    <text evidence="11">Peptidoglycan polymerase that catalyzes glycan chain elongation from lipid-linked precursors.</text>
</comment>
<dbReference type="Pfam" id="PF00912">
    <property type="entry name" value="Transgly"/>
    <property type="match status" value="1"/>
</dbReference>
<evidence type="ECO:0000313" key="13">
    <source>
        <dbReference type="EMBL" id="TXB64002.1"/>
    </source>
</evidence>
<comment type="catalytic activity">
    <reaction evidence="11">
        <text>[GlcNAc-(1-&gt;4)-Mur2Ac(oyl-L-Ala-gamma-D-Glu-L-Lys-D-Ala-D-Ala)](n)-di-trans,octa-cis-undecaprenyl diphosphate + beta-D-GlcNAc-(1-&gt;4)-Mur2Ac(oyl-L-Ala-gamma-D-Glu-L-Lys-D-Ala-D-Ala)-di-trans,octa-cis-undecaprenyl diphosphate = [GlcNAc-(1-&gt;4)-Mur2Ac(oyl-L-Ala-gamma-D-Glu-L-Lys-D-Ala-D-Ala)](n+1)-di-trans,octa-cis-undecaprenyl diphosphate + di-trans,octa-cis-undecaprenyl diphosphate + H(+)</text>
        <dbReference type="Rhea" id="RHEA:23708"/>
        <dbReference type="Rhea" id="RHEA-COMP:9602"/>
        <dbReference type="Rhea" id="RHEA-COMP:9603"/>
        <dbReference type="ChEBI" id="CHEBI:15378"/>
        <dbReference type="ChEBI" id="CHEBI:58405"/>
        <dbReference type="ChEBI" id="CHEBI:60033"/>
        <dbReference type="ChEBI" id="CHEBI:78435"/>
        <dbReference type="EC" id="2.4.99.28"/>
    </reaction>
</comment>